<sequence length="345" mass="38081">MKHRYLLYFLMPLLLLQACKSGPPEASAGPSEAVEHMKELKLTASTTRTFFYEELPSASGLAHVPGAFFVLGDDSPFLYQLNEKYELVQRYPLFDTTGVVKGRIPKDVKPDLESMALFTYGRDELLLLLGSGASAARTKGYLVNLSDKMQVQELDLSRFYTFLRQVLRLEREGQLNLEGLAMDEVYVYLLQRPLGAGTNTLLRFEADAFKDFILGRGEMPAVALYHFALPQLGQVRAGFSGASSLEGKLFFTASVEDTPNAIEDGEVHGSFIGAIDLKALPYASDAANPLPVPVVQLTNEDGSPYRGKAESLVVLKGEERTYKVVVVSDDDKGHSELLEVQLEVE</sequence>
<evidence type="ECO:0000313" key="1">
    <source>
        <dbReference type="EMBL" id="OKL42139.1"/>
    </source>
</evidence>
<gene>
    <name evidence="1" type="ORF">A3841_09100</name>
</gene>
<proteinExistence type="predicted"/>
<evidence type="ECO:0000313" key="2">
    <source>
        <dbReference type="Proteomes" id="UP000186551"/>
    </source>
</evidence>
<dbReference type="Pfam" id="PF22000">
    <property type="entry name" value="DUF6929"/>
    <property type="match status" value="1"/>
</dbReference>
<dbReference type="EMBL" id="LVWA01000002">
    <property type="protein sequence ID" value="OKL42139.1"/>
    <property type="molecule type" value="Genomic_DNA"/>
</dbReference>
<dbReference type="AlphaFoldDB" id="A0A1Q5PIU2"/>
<name>A0A1Q5PIU2_9BACT</name>
<organism evidence="1 2">
    <name type="scientific">Pontibacter flavimaris</name>
    <dbReference type="NCBI Taxonomy" id="1797110"/>
    <lineage>
        <taxon>Bacteria</taxon>
        <taxon>Pseudomonadati</taxon>
        <taxon>Bacteroidota</taxon>
        <taxon>Cytophagia</taxon>
        <taxon>Cytophagales</taxon>
        <taxon>Hymenobacteraceae</taxon>
        <taxon>Pontibacter</taxon>
    </lineage>
</organism>
<keyword evidence="2" id="KW-1185">Reference proteome</keyword>
<dbReference type="STRING" id="1797110.A3841_09100"/>
<accession>A0A1Q5PIU2</accession>
<dbReference type="OrthoDB" id="6710009at2"/>
<dbReference type="Proteomes" id="UP000186551">
    <property type="component" value="Unassembled WGS sequence"/>
</dbReference>
<dbReference type="InterPro" id="IPR053851">
    <property type="entry name" value="DUF6929"/>
</dbReference>
<protein>
    <submittedName>
        <fullName evidence="1">Uncharacterized protein</fullName>
    </submittedName>
</protein>
<comment type="caution">
    <text evidence="1">The sequence shown here is derived from an EMBL/GenBank/DDBJ whole genome shotgun (WGS) entry which is preliminary data.</text>
</comment>
<reference evidence="1 2" key="1">
    <citation type="submission" date="2016-03" db="EMBL/GenBank/DDBJ databases">
        <title>Genome sequence of Pontibacter sp. nov., of the family cytophagaceae, isolated from marine sediment of the Yellow Sea, China.</title>
        <authorList>
            <person name="Zhang G."/>
            <person name="Zhang R."/>
        </authorList>
    </citation>
    <scope>NUCLEOTIDE SEQUENCE [LARGE SCALE GENOMIC DNA]</scope>
    <source>
        <strain evidence="1 2">S10-8</strain>
    </source>
</reference>
<dbReference type="RefSeq" id="WP_083610136.1">
    <property type="nucleotide sequence ID" value="NZ_LVWA01000002.1"/>
</dbReference>
<dbReference type="PROSITE" id="PS51257">
    <property type="entry name" value="PROKAR_LIPOPROTEIN"/>
    <property type="match status" value="1"/>
</dbReference>